<keyword evidence="6" id="KW-1015">Disulfide bond</keyword>
<dbReference type="GeneID" id="113403615"/>
<evidence type="ECO:0000313" key="11">
    <source>
        <dbReference type="RefSeq" id="XP_064075099.1"/>
    </source>
</evidence>
<dbReference type="PRINTS" id="PR00705">
    <property type="entry name" value="PAPAIN"/>
</dbReference>
<dbReference type="InterPro" id="IPR000668">
    <property type="entry name" value="Peptidase_C1A_C"/>
</dbReference>
<feature type="domain" description="Cathepsin propeptide inhibitor" evidence="9">
    <location>
        <begin position="237"/>
        <end position="292"/>
    </location>
</feature>
<dbReference type="InterPro" id="IPR039417">
    <property type="entry name" value="Peptidase_C1A_papain-like"/>
</dbReference>
<evidence type="ECO:0000256" key="5">
    <source>
        <dbReference type="ARBA" id="ARBA00023145"/>
    </source>
</evidence>
<proteinExistence type="inferred from homology"/>
<feature type="chain" id="PRO_5045473728" evidence="7">
    <location>
        <begin position="22"/>
        <end position="539"/>
    </location>
</feature>
<reference evidence="11" key="1">
    <citation type="submission" date="2025-08" db="UniProtKB">
        <authorList>
            <consortium name="RefSeq"/>
        </authorList>
    </citation>
    <scope>IDENTIFICATION</scope>
    <source>
        <tissue evidence="11">Whole body</tissue>
    </source>
</reference>
<dbReference type="PROSITE" id="PS51257">
    <property type="entry name" value="PROKAR_LIPOPROTEIN"/>
    <property type="match status" value="1"/>
</dbReference>
<feature type="domain" description="Peptidase C1A papain C-terminal" evidence="8">
    <location>
        <begin position="325"/>
        <end position="538"/>
    </location>
</feature>
<keyword evidence="10" id="KW-1185">Reference proteome</keyword>
<comment type="similarity">
    <text evidence="1">Belongs to the peptidase C1 family.</text>
</comment>
<evidence type="ECO:0000256" key="3">
    <source>
        <dbReference type="ARBA" id="ARBA00022801"/>
    </source>
</evidence>
<dbReference type="RefSeq" id="XP_064075099.1">
    <property type="nucleotide sequence ID" value="XM_064219029.1"/>
</dbReference>
<keyword evidence="3" id="KW-0378">Hydrolase</keyword>
<dbReference type="PANTHER" id="PTHR12411">
    <property type="entry name" value="CYSTEINE PROTEASE FAMILY C1-RELATED"/>
    <property type="match status" value="1"/>
</dbReference>
<dbReference type="Pfam" id="PF00112">
    <property type="entry name" value="Peptidase_C1"/>
    <property type="match status" value="1"/>
</dbReference>
<dbReference type="InterPro" id="IPR038765">
    <property type="entry name" value="Papain-like_cys_pep_sf"/>
</dbReference>
<keyword evidence="2" id="KW-0645">Protease</keyword>
<keyword evidence="7" id="KW-0732">Signal</keyword>
<dbReference type="SMART" id="SM00848">
    <property type="entry name" value="Inhibitor_I29"/>
    <property type="match status" value="1"/>
</dbReference>
<keyword evidence="4" id="KW-0788">Thiol protease</keyword>
<evidence type="ECO:0000313" key="10">
    <source>
        <dbReference type="Proteomes" id="UP001652626"/>
    </source>
</evidence>
<evidence type="ECO:0000259" key="9">
    <source>
        <dbReference type="SMART" id="SM00848"/>
    </source>
</evidence>
<dbReference type="Proteomes" id="UP001652626">
    <property type="component" value="Chromosome 25"/>
</dbReference>
<dbReference type="InterPro" id="IPR013128">
    <property type="entry name" value="Peptidase_C1A"/>
</dbReference>
<evidence type="ECO:0000256" key="4">
    <source>
        <dbReference type="ARBA" id="ARBA00022807"/>
    </source>
</evidence>
<evidence type="ECO:0000256" key="2">
    <source>
        <dbReference type="ARBA" id="ARBA00022670"/>
    </source>
</evidence>
<accession>A0ABM4AUX2</accession>
<evidence type="ECO:0000256" key="7">
    <source>
        <dbReference type="SAM" id="SignalP"/>
    </source>
</evidence>
<evidence type="ECO:0000256" key="6">
    <source>
        <dbReference type="ARBA" id="ARBA00023157"/>
    </source>
</evidence>
<dbReference type="InterPro" id="IPR013201">
    <property type="entry name" value="Prot_inhib_I29"/>
</dbReference>
<dbReference type="Gene3D" id="3.90.70.10">
    <property type="entry name" value="Cysteine proteinases"/>
    <property type="match status" value="1"/>
</dbReference>
<dbReference type="CDD" id="cd02248">
    <property type="entry name" value="Peptidase_C1A"/>
    <property type="match status" value="1"/>
</dbReference>
<evidence type="ECO:0000256" key="1">
    <source>
        <dbReference type="ARBA" id="ARBA00008455"/>
    </source>
</evidence>
<dbReference type="PROSITE" id="PS00640">
    <property type="entry name" value="THIOL_PROTEASE_ASN"/>
    <property type="match status" value="1"/>
</dbReference>
<gene>
    <name evidence="11" type="primary">LOC113403615</name>
</gene>
<sequence>MARISLCIILLLMIACDLAFSFKLDEDQNELKWPTEYSIRGELTDLFTGIIKPFEFWYSAELNRSRIDYYGGIVKKYYFSENDELYGQEYTIYPKTTDQMTNEIVCDEESWEGEHFNQLNFAKNFTYYGKTTYNDKDVEIWKYLETDVESKEEKTLYAYKIKDGVYVPVLQEELIHNLWSGALDGHTIIQYFNFSPLDVEELNLTAVEACKDIINGGQSRNQFKDLHDLSIDVDDAFLSFKMQHKRNYKVDEHEMRKQIFKENLRRVIEHNQKNLDYKLTINKFSDLTDDELGYLSATRPSDSRELGSMAFPHTEEEVDLMAQDLPESYDMRIEGFVSSIKNQGSCGSCWAFATAAAVEATLARNNGARNLDLSEQSLVDCAWGYNNWGCKGGTLDGVFKYVLKHGIPTEEDYGLYLDENGFCALDNMTDLYHIRGFAQVSVLSVNAMKVALYKYGPVTVAINASPIMQYKSGIFNDPDCNKSHYNHAVTVVGYGVRDGATYWVVKNSWGDDWGQDGYILFSAANNNCHILEEAYYPIV</sequence>
<keyword evidence="5" id="KW-0865">Zymogen</keyword>
<dbReference type="PROSITE" id="PS00139">
    <property type="entry name" value="THIOL_PROTEASE_CYS"/>
    <property type="match status" value="1"/>
</dbReference>
<evidence type="ECO:0000259" key="8">
    <source>
        <dbReference type="SMART" id="SM00645"/>
    </source>
</evidence>
<dbReference type="Pfam" id="PF08246">
    <property type="entry name" value="Inhibitor_I29"/>
    <property type="match status" value="1"/>
</dbReference>
<dbReference type="SUPFAM" id="SSF54001">
    <property type="entry name" value="Cysteine proteinases"/>
    <property type="match status" value="1"/>
</dbReference>
<dbReference type="InterPro" id="IPR025661">
    <property type="entry name" value="Pept_asp_AS"/>
</dbReference>
<dbReference type="InterPro" id="IPR000169">
    <property type="entry name" value="Pept_cys_AS"/>
</dbReference>
<feature type="signal peptide" evidence="7">
    <location>
        <begin position="1"/>
        <end position="21"/>
    </location>
</feature>
<organism evidence="10 11">
    <name type="scientific">Vanessa tameamea</name>
    <name type="common">Kamehameha butterfly</name>
    <dbReference type="NCBI Taxonomy" id="334116"/>
    <lineage>
        <taxon>Eukaryota</taxon>
        <taxon>Metazoa</taxon>
        <taxon>Ecdysozoa</taxon>
        <taxon>Arthropoda</taxon>
        <taxon>Hexapoda</taxon>
        <taxon>Insecta</taxon>
        <taxon>Pterygota</taxon>
        <taxon>Neoptera</taxon>
        <taxon>Endopterygota</taxon>
        <taxon>Lepidoptera</taxon>
        <taxon>Glossata</taxon>
        <taxon>Ditrysia</taxon>
        <taxon>Papilionoidea</taxon>
        <taxon>Nymphalidae</taxon>
        <taxon>Nymphalinae</taxon>
        <taxon>Vanessa</taxon>
    </lineage>
</organism>
<name>A0ABM4AUX2_VANTA</name>
<dbReference type="SMART" id="SM00645">
    <property type="entry name" value="Pept_C1"/>
    <property type="match status" value="1"/>
</dbReference>
<protein>
    <submittedName>
        <fullName evidence="11">Cathepsin L-like proteinase</fullName>
    </submittedName>
</protein>